<evidence type="ECO:0000313" key="2">
    <source>
        <dbReference type="EMBL" id="MDH0687607.1"/>
    </source>
</evidence>
<gene>
    <name evidence="2" type="ORF">N5D09_05855</name>
</gene>
<feature type="signal peptide" evidence="1">
    <location>
        <begin position="1"/>
        <end position="18"/>
    </location>
</feature>
<accession>A0ABD4XXU5</accession>
<keyword evidence="1" id="KW-0732">Signal</keyword>
<evidence type="ECO:0000313" key="3">
    <source>
        <dbReference type="Proteomes" id="UP001161139"/>
    </source>
</evidence>
<name>A0ABD4XXU5_STUST</name>
<dbReference type="RefSeq" id="WP_279649136.1">
    <property type="nucleotide sequence ID" value="NZ_JAOCDG010000007.1"/>
</dbReference>
<organism evidence="2 3">
    <name type="scientific">Stutzerimonas stutzeri</name>
    <name type="common">Pseudomonas stutzeri</name>
    <dbReference type="NCBI Taxonomy" id="316"/>
    <lineage>
        <taxon>Bacteria</taxon>
        <taxon>Pseudomonadati</taxon>
        <taxon>Pseudomonadota</taxon>
        <taxon>Gammaproteobacteria</taxon>
        <taxon>Pseudomonadales</taxon>
        <taxon>Pseudomonadaceae</taxon>
        <taxon>Stutzerimonas</taxon>
    </lineage>
</organism>
<sequence length="144" mass="16366">MKKVLALCAVALLAGCDAGTQQNSASVPPVTSNYFHKNTIYFPDGAGLQFSGKLRRYELVENEKGLFDRYTFEFSEDMMAIEGAVFATLAKSGYQRKVRREDDRLYVVNYIKKGFAPVSMTYERMPAKKKVQAFTRLRVVWKNA</sequence>
<evidence type="ECO:0000256" key="1">
    <source>
        <dbReference type="SAM" id="SignalP"/>
    </source>
</evidence>
<feature type="chain" id="PRO_5044752105" description="Lipoprotein" evidence="1">
    <location>
        <begin position="19"/>
        <end position="144"/>
    </location>
</feature>
<dbReference type="EMBL" id="JAOCDG010000007">
    <property type="protein sequence ID" value="MDH0687607.1"/>
    <property type="molecule type" value="Genomic_DNA"/>
</dbReference>
<proteinExistence type="predicted"/>
<dbReference type="Proteomes" id="UP001161139">
    <property type="component" value="Unassembled WGS sequence"/>
</dbReference>
<dbReference type="AlphaFoldDB" id="A0ABD4XXU5"/>
<reference evidence="2" key="1">
    <citation type="submission" date="2022-09" db="EMBL/GenBank/DDBJ databases">
        <title>Intensive care unit water sources are persistently colonized with multi-drug resistant bacteria and are the site of extensive horizontal gene transfer of antibiotic resistance genes.</title>
        <authorList>
            <person name="Diorio-Toth L."/>
        </authorList>
    </citation>
    <scope>NUCLEOTIDE SEQUENCE</scope>
    <source>
        <strain evidence="2">GD03864</strain>
    </source>
</reference>
<comment type="caution">
    <text evidence="2">The sequence shown here is derived from an EMBL/GenBank/DDBJ whole genome shotgun (WGS) entry which is preliminary data.</text>
</comment>
<dbReference type="PROSITE" id="PS51257">
    <property type="entry name" value="PROKAR_LIPOPROTEIN"/>
    <property type="match status" value="1"/>
</dbReference>
<protein>
    <recommendedName>
        <fullName evidence="4">Lipoprotein</fullName>
    </recommendedName>
</protein>
<evidence type="ECO:0008006" key="4">
    <source>
        <dbReference type="Google" id="ProtNLM"/>
    </source>
</evidence>